<reference evidence="1 2" key="1">
    <citation type="submission" date="2022-05" db="EMBL/GenBank/DDBJ databases">
        <title>Diverse viruses of marine archaea discovered using metagenomics.</title>
        <authorList>
            <person name="Zhou Y."/>
        </authorList>
    </citation>
    <scope>NUCLEOTIDE SEQUENCE [LARGE SCALE GENOMIC DNA]</scope>
    <source>
        <strain evidence="1">YSH_1032793</strain>
    </source>
</reference>
<evidence type="ECO:0000313" key="2">
    <source>
        <dbReference type="Proteomes" id="UP001156951"/>
    </source>
</evidence>
<organism evidence="1 2">
    <name type="scientific">Nitrososphaeria virus YSH_1032793</name>
    <dbReference type="NCBI Taxonomy" id="3071320"/>
    <lineage>
        <taxon>Viruses</taxon>
        <taxon>Duplodnaviria</taxon>
        <taxon>Heunggongvirae</taxon>
        <taxon>Uroviricota</taxon>
        <taxon>Caudoviricetes</taxon>
        <taxon>Juravirales</taxon>
        <taxon>Yanlukaviridae</taxon>
        <taxon>Sweetvirus</taxon>
        <taxon>Sweetvirus yangshanense</taxon>
    </lineage>
</organism>
<evidence type="ECO:0000313" key="1">
    <source>
        <dbReference type="EMBL" id="UVF62233.1"/>
    </source>
</evidence>
<sequence length="52" mass="6201">MKVFEVWEAFTLGFGSIPELWKLRQSEDGQRILLDFIYARIGETNRRARLDK</sequence>
<dbReference type="EMBL" id="ON649698">
    <property type="protein sequence ID" value="UVF62233.1"/>
    <property type="molecule type" value="Genomic_DNA"/>
</dbReference>
<name>A0A976UAD0_9CAUD</name>
<dbReference type="Proteomes" id="UP001156951">
    <property type="component" value="Segment"/>
</dbReference>
<proteinExistence type="predicted"/>
<keyword evidence="2" id="KW-1185">Reference proteome</keyword>
<accession>A0A976UAD0</accession>
<protein>
    <submittedName>
        <fullName evidence="1">Uncharacterized protein</fullName>
    </submittedName>
</protein>